<organism evidence="1">
    <name type="scientific">freshwater metagenome</name>
    <dbReference type="NCBI Taxonomy" id="449393"/>
    <lineage>
        <taxon>unclassified sequences</taxon>
        <taxon>metagenomes</taxon>
        <taxon>ecological metagenomes</taxon>
    </lineage>
</organism>
<dbReference type="PANTHER" id="PTHR42779">
    <property type="entry name" value="PROTEIN YNJB"/>
    <property type="match status" value="1"/>
</dbReference>
<dbReference type="EMBL" id="CAEZUF010000066">
    <property type="protein sequence ID" value="CAB4594419.1"/>
    <property type="molecule type" value="Genomic_DNA"/>
</dbReference>
<protein>
    <submittedName>
        <fullName evidence="1">Unannotated protein</fullName>
    </submittedName>
</protein>
<dbReference type="PANTHER" id="PTHR42779:SF1">
    <property type="entry name" value="PROTEIN YNJB"/>
    <property type="match status" value="1"/>
</dbReference>
<dbReference type="AlphaFoldDB" id="A0A6J6G345"/>
<evidence type="ECO:0000313" key="1">
    <source>
        <dbReference type="EMBL" id="CAB4594419.1"/>
    </source>
</evidence>
<sequence length="380" mass="40445">MRKNKLVSILAVAGLAVATLGFTASTSHAAVFQVRLYVSGDTNVEKMWLTELIPAFEKANPNYNVDVSSFDLHGKNDALTLAKIMAAAKLKKDAGFDVIEAGFVQELGLKGFLTIPATSRIPNISKVPDSLMELAKGGIPYRASTVLLAYNSKVVATPPKTMDDLLVWIKANPGRFTYNQPSGGGSGYAFAQSVIDKYMTDADIKTLVNEVNKPLQAKWKAGFDVLKSLNPYTYGKNGTYPSGNAATLSLVSNGSVDMATVWSDQFLSGLKAGTIPSYWKVAQISGPALTGGPAMLGVPKGSRQGVAAQRFINWVLSPAAQNIIVGGTLNGYPVIPVTLLSEANQSKFAVGTDISTLRPGYLSSNSTDFKNQWALEVPGK</sequence>
<gene>
    <name evidence="1" type="ORF">UFOPK1791_00746</name>
</gene>
<dbReference type="InterPro" id="IPR006059">
    <property type="entry name" value="SBP"/>
</dbReference>
<name>A0A6J6G345_9ZZZZ</name>
<dbReference type="Pfam" id="PF13416">
    <property type="entry name" value="SBP_bac_8"/>
    <property type="match status" value="1"/>
</dbReference>
<dbReference type="Gene3D" id="3.40.190.10">
    <property type="entry name" value="Periplasmic binding protein-like II"/>
    <property type="match status" value="1"/>
</dbReference>
<dbReference type="SUPFAM" id="SSF53850">
    <property type="entry name" value="Periplasmic binding protein-like II"/>
    <property type="match status" value="1"/>
</dbReference>
<proteinExistence type="predicted"/>
<accession>A0A6J6G345</accession>
<reference evidence="1" key="1">
    <citation type="submission" date="2020-05" db="EMBL/GenBank/DDBJ databases">
        <authorList>
            <person name="Chiriac C."/>
            <person name="Salcher M."/>
            <person name="Ghai R."/>
            <person name="Kavagutti S V."/>
        </authorList>
    </citation>
    <scope>NUCLEOTIDE SEQUENCE</scope>
</reference>